<dbReference type="RefSeq" id="WP_137337296.1">
    <property type="nucleotide sequence ID" value="NZ_CP040078.1"/>
</dbReference>
<dbReference type="SUPFAM" id="SSF46785">
    <property type="entry name" value="Winged helix' DNA-binding domain"/>
    <property type="match status" value="1"/>
</dbReference>
<dbReference type="EMBL" id="CP040078">
    <property type="protein sequence ID" value="QCP54536.1"/>
    <property type="molecule type" value="Genomic_DNA"/>
</dbReference>
<dbReference type="Pfam" id="PF03466">
    <property type="entry name" value="LysR_substrate"/>
    <property type="match status" value="1"/>
</dbReference>
<sequence>MKLHHLEALVSVADAGSIRAAARLLQLSQAAVTKALRELESEQQLALLMRTAGGVSFTDAGHRLLSHARLVVGQMERASEELAKLRGDQAGKLAIAVTPLVMVTFLPETVSLFRKQMPAIQLEIFEGLTAVALPRLREGALDFGILALAAAMTAQEFDIEPLFAYESRAMARRGHPSAGKHSLHELLDQDWAVNFTPASYESLMQDLFWQHGAMIAPARLLGTHSFSLMLELVRYSDMLTVAPEPLLLTESMRNWAQPLRLDEQFGTRRVSVISLRNTMRSQAAMCFVDCLRKVIRTRSRSASEANRMLFDRLELLF</sequence>
<dbReference type="PANTHER" id="PTHR30419">
    <property type="entry name" value="HTH-TYPE TRANSCRIPTIONAL REGULATOR YBHD"/>
    <property type="match status" value="1"/>
</dbReference>
<keyword evidence="7" id="KW-1185">Reference proteome</keyword>
<dbReference type="InterPro" id="IPR050950">
    <property type="entry name" value="HTH-type_LysR_regulators"/>
</dbReference>
<dbReference type="KEGG" id="tvl:FAZ95_37280"/>
<dbReference type="InterPro" id="IPR036388">
    <property type="entry name" value="WH-like_DNA-bd_sf"/>
</dbReference>
<feature type="domain" description="HTH lysR-type" evidence="5">
    <location>
        <begin position="1"/>
        <end position="58"/>
    </location>
</feature>
<keyword evidence="3" id="KW-0238">DNA-binding</keyword>
<proteinExistence type="inferred from homology"/>
<protein>
    <submittedName>
        <fullName evidence="6">LysR family transcriptional regulator</fullName>
    </submittedName>
</protein>
<evidence type="ECO:0000256" key="3">
    <source>
        <dbReference type="ARBA" id="ARBA00023125"/>
    </source>
</evidence>
<dbReference type="Gene3D" id="3.40.190.10">
    <property type="entry name" value="Periplasmic binding protein-like II"/>
    <property type="match status" value="2"/>
</dbReference>
<accession>A0A4P8J171</accession>
<dbReference type="PANTHER" id="PTHR30419:SF30">
    <property type="entry name" value="LYSR FAMILY TRANSCRIPTIONAL REGULATOR"/>
    <property type="match status" value="1"/>
</dbReference>
<evidence type="ECO:0000259" key="5">
    <source>
        <dbReference type="PROSITE" id="PS50931"/>
    </source>
</evidence>
<organism evidence="6 7">
    <name type="scientific">Trinickia violacea</name>
    <dbReference type="NCBI Taxonomy" id="2571746"/>
    <lineage>
        <taxon>Bacteria</taxon>
        <taxon>Pseudomonadati</taxon>
        <taxon>Pseudomonadota</taxon>
        <taxon>Betaproteobacteria</taxon>
        <taxon>Burkholderiales</taxon>
        <taxon>Burkholderiaceae</taxon>
        <taxon>Trinickia</taxon>
    </lineage>
</organism>
<evidence type="ECO:0000256" key="2">
    <source>
        <dbReference type="ARBA" id="ARBA00023015"/>
    </source>
</evidence>
<keyword evidence="4" id="KW-0804">Transcription</keyword>
<dbReference type="OrthoDB" id="8629427at2"/>
<name>A0A4P8J171_9BURK</name>
<evidence type="ECO:0000313" key="6">
    <source>
        <dbReference type="EMBL" id="QCP54536.1"/>
    </source>
</evidence>
<dbReference type="Gene3D" id="1.10.10.10">
    <property type="entry name" value="Winged helix-like DNA-binding domain superfamily/Winged helix DNA-binding domain"/>
    <property type="match status" value="1"/>
</dbReference>
<dbReference type="SUPFAM" id="SSF53850">
    <property type="entry name" value="Periplasmic binding protein-like II"/>
    <property type="match status" value="1"/>
</dbReference>
<gene>
    <name evidence="6" type="ORF">FAZ95_37280</name>
</gene>
<reference evidence="6 7" key="1">
    <citation type="submission" date="2019-05" db="EMBL/GenBank/DDBJ databases">
        <title>Burkholderia sp. DHOD12, isolated from subtropical forest soil.</title>
        <authorList>
            <person name="Gao Z.-H."/>
            <person name="Qiu L.-H."/>
        </authorList>
    </citation>
    <scope>NUCLEOTIDE SEQUENCE [LARGE SCALE GENOMIC DNA]</scope>
    <source>
        <strain evidence="6 7">DHOD12</strain>
    </source>
</reference>
<dbReference type="InterPro" id="IPR036390">
    <property type="entry name" value="WH_DNA-bd_sf"/>
</dbReference>
<dbReference type="Pfam" id="PF00126">
    <property type="entry name" value="HTH_1"/>
    <property type="match status" value="1"/>
</dbReference>
<dbReference type="GO" id="GO:0003677">
    <property type="term" value="F:DNA binding"/>
    <property type="evidence" value="ECO:0007669"/>
    <property type="project" value="UniProtKB-KW"/>
</dbReference>
<keyword evidence="2" id="KW-0805">Transcription regulation</keyword>
<dbReference type="GO" id="GO:0003700">
    <property type="term" value="F:DNA-binding transcription factor activity"/>
    <property type="evidence" value="ECO:0007669"/>
    <property type="project" value="InterPro"/>
</dbReference>
<dbReference type="PROSITE" id="PS50931">
    <property type="entry name" value="HTH_LYSR"/>
    <property type="match status" value="1"/>
</dbReference>
<dbReference type="Proteomes" id="UP000298656">
    <property type="component" value="Chromosome 2"/>
</dbReference>
<evidence type="ECO:0000313" key="7">
    <source>
        <dbReference type="Proteomes" id="UP000298656"/>
    </source>
</evidence>
<dbReference type="AlphaFoldDB" id="A0A4P8J171"/>
<evidence type="ECO:0000256" key="1">
    <source>
        <dbReference type="ARBA" id="ARBA00009437"/>
    </source>
</evidence>
<dbReference type="InterPro" id="IPR000847">
    <property type="entry name" value="LysR_HTH_N"/>
</dbReference>
<dbReference type="GO" id="GO:0005829">
    <property type="term" value="C:cytosol"/>
    <property type="evidence" value="ECO:0007669"/>
    <property type="project" value="TreeGrafter"/>
</dbReference>
<evidence type="ECO:0000256" key="4">
    <source>
        <dbReference type="ARBA" id="ARBA00023163"/>
    </source>
</evidence>
<dbReference type="InterPro" id="IPR005119">
    <property type="entry name" value="LysR_subst-bd"/>
</dbReference>
<comment type="similarity">
    <text evidence="1">Belongs to the LysR transcriptional regulatory family.</text>
</comment>